<evidence type="ECO:0000313" key="2">
    <source>
        <dbReference type="EMBL" id="KAJ4952786.1"/>
    </source>
</evidence>
<evidence type="ECO:0000313" key="3">
    <source>
        <dbReference type="Proteomes" id="UP001141806"/>
    </source>
</evidence>
<protein>
    <submittedName>
        <fullName evidence="2">Uncharacterized protein</fullName>
    </submittedName>
</protein>
<organism evidence="2 3">
    <name type="scientific">Protea cynaroides</name>
    <dbReference type="NCBI Taxonomy" id="273540"/>
    <lineage>
        <taxon>Eukaryota</taxon>
        <taxon>Viridiplantae</taxon>
        <taxon>Streptophyta</taxon>
        <taxon>Embryophyta</taxon>
        <taxon>Tracheophyta</taxon>
        <taxon>Spermatophyta</taxon>
        <taxon>Magnoliopsida</taxon>
        <taxon>Proteales</taxon>
        <taxon>Proteaceae</taxon>
        <taxon>Protea</taxon>
    </lineage>
</organism>
<accession>A0A9Q0JUZ4</accession>
<gene>
    <name evidence="2" type="ORF">NE237_029618</name>
</gene>
<proteinExistence type="predicted"/>
<dbReference type="EMBL" id="JAMYWD010000012">
    <property type="protein sequence ID" value="KAJ4952786.1"/>
    <property type="molecule type" value="Genomic_DNA"/>
</dbReference>
<comment type="caution">
    <text evidence="2">The sequence shown here is derived from an EMBL/GenBank/DDBJ whole genome shotgun (WGS) entry which is preliminary data.</text>
</comment>
<evidence type="ECO:0000256" key="1">
    <source>
        <dbReference type="SAM" id="MobiDB-lite"/>
    </source>
</evidence>
<keyword evidence="3" id="KW-1185">Reference proteome</keyword>
<feature type="region of interest" description="Disordered" evidence="1">
    <location>
        <begin position="359"/>
        <end position="378"/>
    </location>
</feature>
<dbReference type="Proteomes" id="UP001141806">
    <property type="component" value="Unassembled WGS sequence"/>
</dbReference>
<sequence>MANNWSSAPPTLSTDHSDLLDWVRYMVKNIWLSLGINLEEQGGNPQISPHFFVNQNYNVNVVRNGNTSSDSVQLGNMFTTSQEANRHERVSFKSLTLIEELQNRVKGNLEEKSLNDRVHRFPTSHHSRLVTSEVYRNAGQIQQAKPHPFDDVMQLQQLKPYPLDATMQLQQAKVAMQLQQQAKSHPFNPAMQIQQANARMQLQQVNARMQLQHANAVKQLQHAHAVKQLQQAKHDPFDAVITSEVCMHQKKQKTSEACRNARQLHQEKLNPFDALVTSEVQRNARQLQEAKPNPSPSASTSSSSSSSQTTSFNINIKTDKCEISPTLFPDQNNVVVTEGKTFNNESITLGNMLRNMVLTSSDREKDEDNRLQLSQIDS</sequence>
<feature type="compositionally biased region" description="Basic and acidic residues" evidence="1">
    <location>
        <begin position="361"/>
        <end position="370"/>
    </location>
</feature>
<feature type="region of interest" description="Disordered" evidence="1">
    <location>
        <begin position="284"/>
        <end position="311"/>
    </location>
</feature>
<feature type="compositionally biased region" description="Low complexity" evidence="1">
    <location>
        <begin position="296"/>
        <end position="311"/>
    </location>
</feature>
<reference evidence="2" key="1">
    <citation type="journal article" date="2023" name="Plant J.">
        <title>The genome of the king protea, Protea cynaroides.</title>
        <authorList>
            <person name="Chang J."/>
            <person name="Duong T.A."/>
            <person name="Schoeman C."/>
            <person name="Ma X."/>
            <person name="Roodt D."/>
            <person name="Barker N."/>
            <person name="Li Z."/>
            <person name="Van de Peer Y."/>
            <person name="Mizrachi E."/>
        </authorList>
    </citation>
    <scope>NUCLEOTIDE SEQUENCE</scope>
    <source>
        <tissue evidence="2">Young leaves</tissue>
    </source>
</reference>
<dbReference type="AlphaFoldDB" id="A0A9Q0JUZ4"/>
<name>A0A9Q0JUZ4_9MAGN</name>